<feature type="transmembrane region" description="Helical" evidence="2">
    <location>
        <begin position="281"/>
        <end position="298"/>
    </location>
</feature>
<keyword evidence="4" id="KW-1185">Reference proteome</keyword>
<dbReference type="OrthoDB" id="9811293at2"/>
<comment type="caution">
    <text evidence="3">The sequence shown here is derived from an EMBL/GenBank/DDBJ whole genome shotgun (WGS) entry which is preliminary data.</text>
</comment>
<accession>A0A1S1REF3</accession>
<proteinExistence type="predicted"/>
<reference evidence="4" key="1">
    <citation type="submission" date="2016-07" db="EMBL/GenBank/DDBJ databases">
        <title>Sequence Frankia sp. strain CcI1.17.</title>
        <authorList>
            <person name="Ghodhbane-Gtari F."/>
            <person name="Swanson E."/>
            <person name="Gueddou A."/>
            <person name="Morris K."/>
            <person name="Hezbri K."/>
            <person name="Ktari A."/>
            <person name="Nouioui I."/>
            <person name="Abebe-Akele F."/>
            <person name="Simpson S."/>
            <person name="Thomas K."/>
            <person name="Gtari M."/>
            <person name="Tisa L.S."/>
            <person name="Hurst S."/>
        </authorList>
    </citation>
    <scope>NUCLEOTIDE SEQUENCE [LARGE SCALE GENOMIC DNA]</scope>
    <source>
        <strain evidence="4">Cc1.17</strain>
    </source>
</reference>
<dbReference type="InterPro" id="IPR007354">
    <property type="entry name" value="CruF-like"/>
</dbReference>
<dbReference type="Pfam" id="PF04240">
    <property type="entry name" value="Caroten_synth"/>
    <property type="match status" value="1"/>
</dbReference>
<evidence type="ECO:0000256" key="1">
    <source>
        <dbReference type="SAM" id="MobiDB-lite"/>
    </source>
</evidence>
<evidence type="ECO:0000313" key="3">
    <source>
        <dbReference type="EMBL" id="OHV43204.1"/>
    </source>
</evidence>
<gene>
    <name evidence="3" type="ORF">CC117_11375</name>
</gene>
<feature type="transmembrane region" description="Helical" evidence="2">
    <location>
        <begin position="57"/>
        <end position="76"/>
    </location>
</feature>
<keyword evidence="2" id="KW-0812">Transmembrane</keyword>
<organism evidence="3 4">
    <name type="scientific">Parafrankia colletiae</name>
    <dbReference type="NCBI Taxonomy" id="573497"/>
    <lineage>
        <taxon>Bacteria</taxon>
        <taxon>Bacillati</taxon>
        <taxon>Actinomycetota</taxon>
        <taxon>Actinomycetes</taxon>
        <taxon>Frankiales</taxon>
        <taxon>Frankiaceae</taxon>
        <taxon>Parafrankia</taxon>
    </lineage>
</organism>
<keyword evidence="2" id="KW-1133">Transmembrane helix</keyword>
<feature type="region of interest" description="Disordered" evidence="1">
    <location>
        <begin position="223"/>
        <end position="248"/>
    </location>
</feature>
<sequence>MRIGVVPWVAAAATIGLQIGYPLTSGDQRAAVTVFSVVAFFTASVSATAISHGPARAAAAAAAAGGIGLLVESVGVHSGWPFGDYSYGTALGPKLAGVPVVVPLAWTMMGLPALMLGRRYAARLDGTGRPAAARPTAARRATARRAVTARQAAVTALAGGATLTAWDLFLDPQMVAEDYWSWQSGGGPALNGIPVSNAAGWLLVGIVVTGALAALLPERNATASSAAEGPGGPAAHARGRGRTGSAGVPADPGRRVLMVLLVWTYLSSVLANLAFFGRPGVALAGGMAMGMLLGLSVLPDRRGAARRGNLARSGT</sequence>
<feature type="compositionally biased region" description="Low complexity" evidence="1">
    <location>
        <begin position="223"/>
        <end position="236"/>
    </location>
</feature>
<dbReference type="EMBL" id="MBLM01000036">
    <property type="protein sequence ID" value="OHV43204.1"/>
    <property type="molecule type" value="Genomic_DNA"/>
</dbReference>
<feature type="transmembrane region" description="Helical" evidence="2">
    <location>
        <begin position="256"/>
        <end position="275"/>
    </location>
</feature>
<evidence type="ECO:0000256" key="2">
    <source>
        <dbReference type="SAM" id="Phobius"/>
    </source>
</evidence>
<dbReference type="PANTHER" id="PTHR39419:SF1">
    <property type="entry name" value="SLL0814 PROTEIN"/>
    <property type="match status" value="1"/>
</dbReference>
<protein>
    <submittedName>
        <fullName evidence="3">Carotene biosynthesis protein</fullName>
    </submittedName>
</protein>
<name>A0A1S1REF3_9ACTN</name>
<feature type="transmembrane region" description="Helical" evidence="2">
    <location>
        <begin position="30"/>
        <end position="50"/>
    </location>
</feature>
<dbReference type="Proteomes" id="UP000179627">
    <property type="component" value="Unassembled WGS sequence"/>
</dbReference>
<evidence type="ECO:0000313" key="4">
    <source>
        <dbReference type="Proteomes" id="UP000179627"/>
    </source>
</evidence>
<keyword evidence="2" id="KW-0472">Membrane</keyword>
<dbReference type="AlphaFoldDB" id="A0A1S1REF3"/>
<feature type="transmembrane region" description="Helical" evidence="2">
    <location>
        <begin position="96"/>
        <end position="116"/>
    </location>
</feature>
<feature type="transmembrane region" description="Helical" evidence="2">
    <location>
        <begin position="152"/>
        <end position="170"/>
    </location>
</feature>
<feature type="transmembrane region" description="Helical" evidence="2">
    <location>
        <begin position="198"/>
        <end position="216"/>
    </location>
</feature>
<dbReference type="PANTHER" id="PTHR39419">
    <property type="entry name" value="SLL0814 PROTEIN"/>
    <property type="match status" value="1"/>
</dbReference>